<evidence type="ECO:0008006" key="3">
    <source>
        <dbReference type="Google" id="ProtNLM"/>
    </source>
</evidence>
<gene>
    <name evidence="1" type="ORF">AAGV28_14065</name>
</gene>
<organism evidence="1 2">
    <name type="scientific">Flavobacterium zubiriense</name>
    <dbReference type="NCBI Taxonomy" id="3138075"/>
    <lineage>
        <taxon>Bacteria</taxon>
        <taxon>Pseudomonadati</taxon>
        <taxon>Bacteroidota</taxon>
        <taxon>Flavobacteriia</taxon>
        <taxon>Flavobacteriales</taxon>
        <taxon>Flavobacteriaceae</taxon>
        <taxon>Flavobacterium</taxon>
    </lineage>
</organism>
<name>A0ABV4THD3_9FLAO</name>
<dbReference type="RefSeq" id="WP_373407389.1">
    <property type="nucleotide sequence ID" value="NZ_JBCFQL010000016.1"/>
</dbReference>
<evidence type="ECO:0000313" key="2">
    <source>
        <dbReference type="Proteomes" id="UP001574169"/>
    </source>
</evidence>
<keyword evidence="2" id="KW-1185">Reference proteome</keyword>
<reference evidence="1 2" key="1">
    <citation type="submission" date="2024-04" db="EMBL/GenBank/DDBJ databases">
        <title>New Clade of Flavobacterium.</title>
        <authorList>
            <person name="Matos L."/>
            <person name="Proenca D.N."/>
            <person name="Fransisco R.M."/>
            <person name="Chung A.P."/>
            <person name="Maccario L."/>
            <person name="Sorensen S.J."/>
            <person name="Morais P.V."/>
        </authorList>
    </citation>
    <scope>NUCLEOTIDE SEQUENCE [LARGE SCALE GENOMIC DNA]</scope>
    <source>
        <strain evidence="1 2">FZUC8N2.13</strain>
    </source>
</reference>
<proteinExistence type="predicted"/>
<dbReference type="Proteomes" id="UP001574169">
    <property type="component" value="Unassembled WGS sequence"/>
</dbReference>
<protein>
    <recommendedName>
        <fullName evidence="3">Addiction module component</fullName>
    </recommendedName>
</protein>
<sequence length="74" mass="8750">MNLATRKYNFIQELTTIDESLLEKLEMVLKASKKDWFDDLSAEEKAEIKIGLKQAEKDEFISHDIVMNRFAKYH</sequence>
<evidence type="ECO:0000313" key="1">
    <source>
        <dbReference type="EMBL" id="MFA9192499.1"/>
    </source>
</evidence>
<comment type="caution">
    <text evidence="1">The sequence shown here is derived from an EMBL/GenBank/DDBJ whole genome shotgun (WGS) entry which is preliminary data.</text>
</comment>
<accession>A0ABV4THD3</accession>
<dbReference type="EMBL" id="JBCFQL010000016">
    <property type="protein sequence ID" value="MFA9192499.1"/>
    <property type="molecule type" value="Genomic_DNA"/>
</dbReference>